<accession>A0A1G2B0U5</accession>
<dbReference type="EMBL" id="MHKE01000017">
    <property type="protein sequence ID" value="OGY82821.1"/>
    <property type="molecule type" value="Genomic_DNA"/>
</dbReference>
<dbReference type="SUPFAM" id="SSF55811">
    <property type="entry name" value="Nudix"/>
    <property type="match status" value="1"/>
</dbReference>
<proteinExistence type="predicted"/>
<evidence type="ECO:0000313" key="4">
    <source>
        <dbReference type="EMBL" id="OGY82821.1"/>
    </source>
</evidence>
<organism evidence="4 5">
    <name type="scientific">Candidatus Kerfeldbacteria bacterium RIFCSPLOWO2_01_FULL_48_11</name>
    <dbReference type="NCBI Taxonomy" id="1798543"/>
    <lineage>
        <taxon>Bacteria</taxon>
        <taxon>Candidatus Kerfeldiibacteriota</taxon>
    </lineage>
</organism>
<evidence type="ECO:0000259" key="3">
    <source>
        <dbReference type="PROSITE" id="PS51462"/>
    </source>
</evidence>
<reference evidence="4 5" key="1">
    <citation type="journal article" date="2016" name="Nat. Commun.">
        <title>Thousands of microbial genomes shed light on interconnected biogeochemical processes in an aquifer system.</title>
        <authorList>
            <person name="Anantharaman K."/>
            <person name="Brown C.T."/>
            <person name="Hug L.A."/>
            <person name="Sharon I."/>
            <person name="Castelle C.J."/>
            <person name="Probst A.J."/>
            <person name="Thomas B.C."/>
            <person name="Singh A."/>
            <person name="Wilkins M.J."/>
            <person name="Karaoz U."/>
            <person name="Brodie E.L."/>
            <person name="Williams K.H."/>
            <person name="Hubbard S.S."/>
            <person name="Banfield J.F."/>
        </authorList>
    </citation>
    <scope>NUCLEOTIDE SEQUENCE [LARGE SCALE GENOMIC DNA]</scope>
</reference>
<protein>
    <recommendedName>
        <fullName evidence="3">Nudix hydrolase domain-containing protein</fullName>
    </recommendedName>
</protein>
<name>A0A1G2B0U5_9BACT</name>
<dbReference type="GO" id="GO:0016787">
    <property type="term" value="F:hydrolase activity"/>
    <property type="evidence" value="ECO:0007669"/>
    <property type="project" value="UniProtKB-KW"/>
</dbReference>
<gene>
    <name evidence="4" type="ORF">A2898_04475</name>
</gene>
<dbReference type="InterPro" id="IPR015797">
    <property type="entry name" value="NUDIX_hydrolase-like_dom_sf"/>
</dbReference>
<dbReference type="STRING" id="1798543.A2898_04475"/>
<dbReference type="PANTHER" id="PTHR43046:SF14">
    <property type="entry name" value="MUTT_NUDIX FAMILY PROTEIN"/>
    <property type="match status" value="1"/>
</dbReference>
<evidence type="ECO:0000256" key="2">
    <source>
        <dbReference type="ARBA" id="ARBA00022801"/>
    </source>
</evidence>
<dbReference type="InterPro" id="IPR000086">
    <property type="entry name" value="NUDIX_hydrolase_dom"/>
</dbReference>
<dbReference type="AlphaFoldDB" id="A0A1G2B0U5"/>
<dbReference type="Gene3D" id="3.90.79.10">
    <property type="entry name" value="Nucleoside Triphosphate Pyrophosphohydrolase"/>
    <property type="match status" value="1"/>
</dbReference>
<keyword evidence="2" id="KW-0378">Hydrolase</keyword>
<sequence>MEPKLFVATKAFIIYREKVLIVRESHSYADGTNAGKFDVVGGRMHPGTRFDENLKREVKEETGLDIAVGLPFFVNEWYPKVRGEQWQIIGMFFSCRAQGAKVLLSSDHVDYLWIQPTDYAKYPLIENLVPAFKAFIEL</sequence>
<comment type="cofactor">
    <cofactor evidence="1">
        <name>Mg(2+)</name>
        <dbReference type="ChEBI" id="CHEBI:18420"/>
    </cofactor>
</comment>
<dbReference type="PANTHER" id="PTHR43046">
    <property type="entry name" value="GDP-MANNOSE MANNOSYL HYDROLASE"/>
    <property type="match status" value="1"/>
</dbReference>
<dbReference type="PROSITE" id="PS51462">
    <property type="entry name" value="NUDIX"/>
    <property type="match status" value="1"/>
</dbReference>
<comment type="caution">
    <text evidence="4">The sequence shown here is derived from an EMBL/GenBank/DDBJ whole genome shotgun (WGS) entry which is preliminary data.</text>
</comment>
<dbReference type="Proteomes" id="UP000179164">
    <property type="component" value="Unassembled WGS sequence"/>
</dbReference>
<evidence type="ECO:0000256" key="1">
    <source>
        <dbReference type="ARBA" id="ARBA00001946"/>
    </source>
</evidence>
<feature type="domain" description="Nudix hydrolase" evidence="3">
    <location>
        <begin position="4"/>
        <end position="138"/>
    </location>
</feature>
<evidence type="ECO:0000313" key="5">
    <source>
        <dbReference type="Proteomes" id="UP000179164"/>
    </source>
</evidence>
<dbReference type="Pfam" id="PF00293">
    <property type="entry name" value="NUDIX"/>
    <property type="match status" value="1"/>
</dbReference>